<gene>
    <name evidence="1" type="ORF">A3C94_00485</name>
</gene>
<sequence>MKWTIGIVAVIITGYGLTLLVRQDKQPRPGEAFAIQGQEHIAVGASHPEYNSNPPTSGWHYGQPANWGVYQSELPDEQVLHNLEHGGIWISYKDIDDTAKTALEKIAKSNSKVIVTPRSKNDAPIVLASWGRLQKLQTFDEQAILAFIEANSNKSPEPFAK</sequence>
<dbReference type="STRING" id="1798496.A3C94_00485"/>
<comment type="caution">
    <text evidence="1">The sequence shown here is derived from an EMBL/GenBank/DDBJ whole genome shotgun (WGS) entry which is preliminary data.</text>
</comment>
<dbReference type="EMBL" id="MFLJ01000029">
    <property type="protein sequence ID" value="OGG64281.1"/>
    <property type="molecule type" value="Genomic_DNA"/>
</dbReference>
<dbReference type="Proteomes" id="UP000177232">
    <property type="component" value="Unassembled WGS sequence"/>
</dbReference>
<protein>
    <recommendedName>
        <fullName evidence="3">DUF3105 domain-containing protein</fullName>
    </recommendedName>
</protein>
<proteinExistence type="predicted"/>
<dbReference type="Pfam" id="PF11303">
    <property type="entry name" value="DUF3105"/>
    <property type="match status" value="1"/>
</dbReference>
<evidence type="ECO:0000313" key="2">
    <source>
        <dbReference type="Proteomes" id="UP000177232"/>
    </source>
</evidence>
<name>A0A1F6DS81_9BACT</name>
<dbReference type="AlphaFoldDB" id="A0A1F6DS81"/>
<organism evidence="1 2">
    <name type="scientific">Candidatus Kaiserbacteria bacterium RIFCSPHIGHO2_02_FULL_55_17</name>
    <dbReference type="NCBI Taxonomy" id="1798496"/>
    <lineage>
        <taxon>Bacteria</taxon>
        <taxon>Candidatus Kaiseribacteriota</taxon>
    </lineage>
</organism>
<dbReference type="InterPro" id="IPR021454">
    <property type="entry name" value="DUF3105"/>
</dbReference>
<reference evidence="1 2" key="1">
    <citation type="journal article" date="2016" name="Nat. Commun.">
        <title>Thousands of microbial genomes shed light on interconnected biogeochemical processes in an aquifer system.</title>
        <authorList>
            <person name="Anantharaman K."/>
            <person name="Brown C.T."/>
            <person name="Hug L.A."/>
            <person name="Sharon I."/>
            <person name="Castelle C.J."/>
            <person name="Probst A.J."/>
            <person name="Thomas B.C."/>
            <person name="Singh A."/>
            <person name="Wilkins M.J."/>
            <person name="Karaoz U."/>
            <person name="Brodie E.L."/>
            <person name="Williams K.H."/>
            <person name="Hubbard S.S."/>
            <person name="Banfield J.F."/>
        </authorList>
    </citation>
    <scope>NUCLEOTIDE SEQUENCE [LARGE SCALE GENOMIC DNA]</scope>
</reference>
<accession>A0A1F6DS81</accession>
<evidence type="ECO:0000313" key="1">
    <source>
        <dbReference type="EMBL" id="OGG64281.1"/>
    </source>
</evidence>
<evidence type="ECO:0008006" key="3">
    <source>
        <dbReference type="Google" id="ProtNLM"/>
    </source>
</evidence>